<sequence>MEDKRLRFLWMQYEVVLKVDEDKCNMLDLVIEFEDEGKKSGAKLDYKYPVFSYVYNMKHVKLLNDNDLMSMFDRLSKKKVIDIYVGVQDNPNPLYELVLQLREQNNAEVGKMMDNHVNDMLENENEVGDIVEDVNNVDNMVEDCKNQGNEGVDSDSDSEYIGESEFDEENGHSEKSVDDEASVHSAGSEDDDKMLFDRNNNGEEIVEKYGVGGNATIIFEDDKYASDDDDRVLLEEIEEGG</sequence>
<evidence type="ECO:0000313" key="2">
    <source>
        <dbReference type="EMBL" id="KZM99310.1"/>
    </source>
</evidence>
<reference evidence="2" key="1">
    <citation type="journal article" date="2016" name="Nat. Genet.">
        <title>A high-quality carrot genome assembly provides new insights into carotenoid accumulation and asterid genome evolution.</title>
        <authorList>
            <person name="Iorizzo M."/>
            <person name="Ellison S."/>
            <person name="Senalik D."/>
            <person name="Zeng P."/>
            <person name="Satapoomin P."/>
            <person name="Huang J."/>
            <person name="Bowman M."/>
            <person name="Iovene M."/>
            <person name="Sanseverino W."/>
            <person name="Cavagnaro P."/>
            <person name="Yildiz M."/>
            <person name="Macko-Podgorni A."/>
            <person name="Moranska E."/>
            <person name="Grzebelus E."/>
            <person name="Grzebelus D."/>
            <person name="Ashrafi H."/>
            <person name="Zheng Z."/>
            <person name="Cheng S."/>
            <person name="Spooner D."/>
            <person name="Van Deynze A."/>
            <person name="Simon P."/>
        </authorList>
    </citation>
    <scope>NUCLEOTIDE SEQUENCE [LARGE SCALE GENOMIC DNA]</scope>
    <source>
        <tissue evidence="2">Leaf</tissue>
    </source>
</reference>
<accession>A0A162ADN5</accession>
<dbReference type="EMBL" id="CP093346">
    <property type="protein sequence ID" value="WOG98371.1"/>
    <property type="molecule type" value="Genomic_DNA"/>
</dbReference>
<dbReference type="Proteomes" id="UP000077755">
    <property type="component" value="Chromosome 4"/>
</dbReference>
<dbReference type="Gramene" id="KZM99310">
    <property type="protein sequence ID" value="KZM99310"/>
    <property type="gene ID" value="DCAR_013328"/>
</dbReference>
<feature type="region of interest" description="Disordered" evidence="1">
    <location>
        <begin position="146"/>
        <end position="199"/>
    </location>
</feature>
<proteinExistence type="predicted"/>
<evidence type="ECO:0000313" key="4">
    <source>
        <dbReference type="Proteomes" id="UP000077755"/>
    </source>
</evidence>
<feature type="compositionally biased region" description="Acidic residues" evidence="1">
    <location>
        <begin position="152"/>
        <end position="168"/>
    </location>
</feature>
<name>A0A162ADN5_DAUCS</name>
<keyword evidence="4" id="KW-1185">Reference proteome</keyword>
<organism evidence="2">
    <name type="scientific">Daucus carota subsp. sativus</name>
    <name type="common">Carrot</name>
    <dbReference type="NCBI Taxonomy" id="79200"/>
    <lineage>
        <taxon>Eukaryota</taxon>
        <taxon>Viridiplantae</taxon>
        <taxon>Streptophyta</taxon>
        <taxon>Embryophyta</taxon>
        <taxon>Tracheophyta</taxon>
        <taxon>Spermatophyta</taxon>
        <taxon>Magnoliopsida</taxon>
        <taxon>eudicotyledons</taxon>
        <taxon>Gunneridae</taxon>
        <taxon>Pentapetalae</taxon>
        <taxon>asterids</taxon>
        <taxon>campanulids</taxon>
        <taxon>Apiales</taxon>
        <taxon>Apiaceae</taxon>
        <taxon>Apioideae</taxon>
        <taxon>Scandiceae</taxon>
        <taxon>Daucinae</taxon>
        <taxon>Daucus</taxon>
        <taxon>Daucus sect. Daucus</taxon>
    </lineage>
</organism>
<dbReference type="EMBL" id="LNRQ01000004">
    <property type="protein sequence ID" value="KZM99310.1"/>
    <property type="molecule type" value="Genomic_DNA"/>
</dbReference>
<evidence type="ECO:0000256" key="1">
    <source>
        <dbReference type="SAM" id="MobiDB-lite"/>
    </source>
</evidence>
<gene>
    <name evidence="2" type="ORF">DCAR_013328</name>
    <name evidence="3" type="ORF">DCAR_0417712</name>
</gene>
<protein>
    <submittedName>
        <fullName evidence="2">Uncharacterized protein</fullName>
    </submittedName>
</protein>
<dbReference type="AlphaFoldDB" id="A0A162ADN5"/>
<feature type="compositionally biased region" description="Basic and acidic residues" evidence="1">
    <location>
        <begin position="169"/>
        <end position="182"/>
    </location>
</feature>
<reference evidence="3" key="2">
    <citation type="submission" date="2022-03" db="EMBL/GenBank/DDBJ databases">
        <title>Draft title - Genomic analysis of global carrot germplasm unveils the trajectory of domestication and the origin of high carotenoid orange carrot.</title>
        <authorList>
            <person name="Iorizzo M."/>
            <person name="Ellison S."/>
            <person name="Senalik D."/>
            <person name="Macko-Podgorni A."/>
            <person name="Grzebelus D."/>
            <person name="Bostan H."/>
            <person name="Rolling W."/>
            <person name="Curaba J."/>
            <person name="Simon P."/>
        </authorList>
    </citation>
    <scope>NUCLEOTIDE SEQUENCE</scope>
    <source>
        <tissue evidence="3">Leaf</tissue>
    </source>
</reference>
<evidence type="ECO:0000313" key="3">
    <source>
        <dbReference type="EMBL" id="WOG98371.1"/>
    </source>
</evidence>